<name>A0A4P8IES5_9FIRM</name>
<sequence>MPAGLFCSIGRFAELSYGTKKRRPCMVSSITDPLCFFIGI</sequence>
<gene>
    <name evidence="1" type="ORF">AR1Y2_0859</name>
</gene>
<evidence type="ECO:0000313" key="2">
    <source>
        <dbReference type="Proteomes" id="UP000298653"/>
    </source>
</evidence>
<organism evidence="1 2">
    <name type="scientific">Anaerostipes rhamnosivorans</name>
    <dbReference type="NCBI Taxonomy" id="1229621"/>
    <lineage>
        <taxon>Bacteria</taxon>
        <taxon>Bacillati</taxon>
        <taxon>Bacillota</taxon>
        <taxon>Clostridia</taxon>
        <taxon>Lachnospirales</taxon>
        <taxon>Lachnospiraceae</taxon>
        <taxon>Anaerostipes</taxon>
    </lineage>
</organism>
<reference evidence="1 2" key="1">
    <citation type="submission" date="2019-05" db="EMBL/GenBank/DDBJ databases">
        <title>Complete genome sequencing of Anaerostipes rhamnosivorans.</title>
        <authorList>
            <person name="Bui T.P.N."/>
            <person name="de Vos W.M."/>
        </authorList>
    </citation>
    <scope>NUCLEOTIDE SEQUENCE [LARGE SCALE GENOMIC DNA]</scope>
    <source>
        <strain evidence="1 2">1y2</strain>
    </source>
</reference>
<keyword evidence="2" id="KW-1185">Reference proteome</keyword>
<dbReference type="AlphaFoldDB" id="A0A4P8IES5"/>
<proteinExistence type="predicted"/>
<protein>
    <submittedName>
        <fullName evidence="1">Uncharacterized protein</fullName>
    </submittedName>
</protein>
<dbReference type="EMBL" id="CP040058">
    <property type="protein sequence ID" value="QCP34313.1"/>
    <property type="molecule type" value="Genomic_DNA"/>
</dbReference>
<accession>A0A4P8IES5</accession>
<dbReference type="Proteomes" id="UP000298653">
    <property type="component" value="Chromosome"/>
</dbReference>
<dbReference type="KEGG" id="arf:AR1Y2_0859"/>
<evidence type="ECO:0000313" key="1">
    <source>
        <dbReference type="EMBL" id="QCP34313.1"/>
    </source>
</evidence>